<dbReference type="InterPro" id="IPR018060">
    <property type="entry name" value="HTH_AraC"/>
</dbReference>
<dbReference type="GO" id="GO:0043565">
    <property type="term" value="F:sequence-specific DNA binding"/>
    <property type="evidence" value="ECO:0007669"/>
    <property type="project" value="InterPro"/>
</dbReference>
<dbReference type="Proteomes" id="UP000650466">
    <property type="component" value="Unassembled WGS sequence"/>
</dbReference>
<dbReference type="SMART" id="SM00342">
    <property type="entry name" value="HTH_ARAC"/>
    <property type="match status" value="1"/>
</dbReference>
<keyword evidence="1" id="KW-0805">Transcription regulation</keyword>
<keyword evidence="6" id="KW-1185">Reference proteome</keyword>
<reference evidence="5" key="1">
    <citation type="submission" date="2020-09" db="EMBL/GenBank/DDBJ databases">
        <title>Draft Genome Sequence of Paenibacillus sp. WST5.</title>
        <authorList>
            <person name="Bao Z."/>
        </authorList>
    </citation>
    <scope>NUCLEOTIDE SEQUENCE</scope>
    <source>
        <strain evidence="5">WST5</strain>
    </source>
</reference>
<evidence type="ECO:0000313" key="5">
    <source>
        <dbReference type="EMBL" id="MBD0381462.1"/>
    </source>
</evidence>
<dbReference type="EMBL" id="JACVVD010000004">
    <property type="protein sequence ID" value="MBD0381462.1"/>
    <property type="molecule type" value="Genomic_DNA"/>
</dbReference>
<dbReference type="Gene3D" id="2.60.120.10">
    <property type="entry name" value="Jelly Rolls"/>
    <property type="match status" value="1"/>
</dbReference>
<keyword evidence="2" id="KW-0238">DNA-binding</keyword>
<evidence type="ECO:0000256" key="3">
    <source>
        <dbReference type="ARBA" id="ARBA00023163"/>
    </source>
</evidence>
<dbReference type="PANTHER" id="PTHR43280">
    <property type="entry name" value="ARAC-FAMILY TRANSCRIPTIONAL REGULATOR"/>
    <property type="match status" value="1"/>
</dbReference>
<dbReference type="GO" id="GO:0003700">
    <property type="term" value="F:DNA-binding transcription factor activity"/>
    <property type="evidence" value="ECO:0007669"/>
    <property type="project" value="InterPro"/>
</dbReference>
<dbReference type="InterPro" id="IPR003313">
    <property type="entry name" value="AraC-bd"/>
</dbReference>
<dbReference type="Pfam" id="PF12833">
    <property type="entry name" value="HTH_18"/>
    <property type="match status" value="1"/>
</dbReference>
<dbReference type="InterPro" id="IPR009057">
    <property type="entry name" value="Homeodomain-like_sf"/>
</dbReference>
<evidence type="ECO:0000313" key="6">
    <source>
        <dbReference type="Proteomes" id="UP000650466"/>
    </source>
</evidence>
<dbReference type="Pfam" id="PF02311">
    <property type="entry name" value="AraC_binding"/>
    <property type="match status" value="1"/>
</dbReference>
<organism evidence="5 6">
    <name type="scientific">Paenibacillus sedimenti</name>
    <dbReference type="NCBI Taxonomy" id="2770274"/>
    <lineage>
        <taxon>Bacteria</taxon>
        <taxon>Bacillati</taxon>
        <taxon>Bacillota</taxon>
        <taxon>Bacilli</taxon>
        <taxon>Bacillales</taxon>
        <taxon>Paenibacillaceae</taxon>
        <taxon>Paenibacillus</taxon>
    </lineage>
</organism>
<name>A0A926QKG5_9BACL</name>
<evidence type="ECO:0000256" key="1">
    <source>
        <dbReference type="ARBA" id="ARBA00023015"/>
    </source>
</evidence>
<gene>
    <name evidence="5" type="ORF">ICC18_15145</name>
</gene>
<dbReference type="InterPro" id="IPR037923">
    <property type="entry name" value="HTH-like"/>
</dbReference>
<comment type="caution">
    <text evidence="5">The sequence shown here is derived from an EMBL/GenBank/DDBJ whole genome shotgun (WGS) entry which is preliminary data.</text>
</comment>
<accession>A0A926QKG5</accession>
<dbReference type="InterPro" id="IPR014710">
    <property type="entry name" value="RmlC-like_jellyroll"/>
</dbReference>
<dbReference type="AlphaFoldDB" id="A0A926QKG5"/>
<feature type="domain" description="HTH araC/xylS-type" evidence="4">
    <location>
        <begin position="192"/>
        <end position="290"/>
    </location>
</feature>
<dbReference type="SUPFAM" id="SSF51215">
    <property type="entry name" value="Regulatory protein AraC"/>
    <property type="match status" value="1"/>
</dbReference>
<protein>
    <submittedName>
        <fullName evidence="5">Helix-turn-helix transcriptional regulator</fullName>
    </submittedName>
</protein>
<dbReference type="RefSeq" id="WP_188175236.1">
    <property type="nucleotide sequence ID" value="NZ_JACVVD010000004.1"/>
</dbReference>
<dbReference type="PANTHER" id="PTHR43280:SF28">
    <property type="entry name" value="HTH-TYPE TRANSCRIPTIONAL ACTIVATOR RHAS"/>
    <property type="match status" value="1"/>
</dbReference>
<evidence type="ECO:0000256" key="2">
    <source>
        <dbReference type="ARBA" id="ARBA00023125"/>
    </source>
</evidence>
<sequence length="294" mass="34272">MSVKRHIETTPSALYLTPDTPIYINRVSESFELAEHNHEFLEINYVSEGSGYHYIEGQTLPVAKGDLFFLPVGVSHVFRPAFAQPKRKHLIVYNCLFGEAFIRKLTDFFAEEIDILHVLTTPYPDMQWFHWKDRDGTFQTIINTLFDEFARKRPDYLLMMQSDMIRLFAHMHRCRSGIADSKYSTSTEDALEHMIHLISEQIAEPPQIQQLATMAGLSERQFRRRFVMRTGMNYTEFVHKLRIELCCSLLASTNEKISSIALKVGYQDIKFFNRLFKKKTGMTPKEYRNSVHAG</sequence>
<keyword evidence="3" id="KW-0804">Transcription</keyword>
<dbReference type="PRINTS" id="PR00032">
    <property type="entry name" value="HTHARAC"/>
</dbReference>
<dbReference type="PROSITE" id="PS01124">
    <property type="entry name" value="HTH_ARAC_FAMILY_2"/>
    <property type="match status" value="1"/>
</dbReference>
<evidence type="ECO:0000259" key="4">
    <source>
        <dbReference type="PROSITE" id="PS01124"/>
    </source>
</evidence>
<proteinExistence type="predicted"/>
<dbReference type="Gene3D" id="1.10.10.60">
    <property type="entry name" value="Homeodomain-like"/>
    <property type="match status" value="2"/>
</dbReference>
<dbReference type="InterPro" id="IPR020449">
    <property type="entry name" value="Tscrpt_reg_AraC-type_HTH"/>
</dbReference>
<dbReference type="SUPFAM" id="SSF46689">
    <property type="entry name" value="Homeodomain-like"/>
    <property type="match status" value="2"/>
</dbReference>